<evidence type="ECO:0000259" key="3">
    <source>
        <dbReference type="Pfam" id="PF08797"/>
    </source>
</evidence>
<organism evidence="4 5">
    <name type="scientific">Mycolicibacter heraklionensis</name>
    <dbReference type="NCBI Taxonomy" id="512402"/>
    <lineage>
        <taxon>Bacteria</taxon>
        <taxon>Bacillati</taxon>
        <taxon>Actinomycetota</taxon>
        <taxon>Actinomycetes</taxon>
        <taxon>Mycobacteriales</taxon>
        <taxon>Mycobacteriaceae</taxon>
        <taxon>Mycolicibacter</taxon>
    </lineage>
</organism>
<protein>
    <recommendedName>
        <fullName evidence="3">HIRAN domain-containing protein</fullName>
    </recommendedName>
</protein>
<dbReference type="Proteomes" id="UP000825008">
    <property type="component" value="Chromosome"/>
</dbReference>
<gene>
    <name evidence="4" type="ORF">K3U94_09290</name>
</gene>
<sequence>MGLRDILRKLQQVEPAKEPQCEYQSDVEVAGEAYHAEAFAAIFCTADRPGGGVIIRTASLVPEPENPFDDTAVAVYIEGLRVGYVPRADEATKSRAIAASIDDKNLEVLARVWSRNDNGAWVSRVTLSFSGETEPEWSYAVEQDDLYPDDDFRDVEVIGESNHRESFAEIFGRAGWPFGGVLMRNAALIPDPEHPYSNEKIGIAVAVHVEGLVVGYVPHGDLRTKKRAWDSHATGKHFIVPVRIWARNDDGVWRARVTLSFSGLTEDEWPYVDSG</sequence>
<reference evidence="4" key="1">
    <citation type="submission" date="2021-08" db="EMBL/GenBank/DDBJ databases">
        <title>Whole genome sequencing of non-tuberculosis mycobacteria type-strains.</title>
        <authorList>
            <person name="Igarashi Y."/>
            <person name="Osugi A."/>
            <person name="Mitarai S."/>
        </authorList>
    </citation>
    <scope>NUCLEOTIDE SEQUENCE</scope>
    <source>
        <strain evidence="4">JCM 30995</strain>
    </source>
</reference>
<dbReference type="EMBL" id="CP080997">
    <property type="protein sequence ID" value="QZA09400.1"/>
    <property type="molecule type" value="Genomic_DNA"/>
</dbReference>
<accession>A0A9X7WLD5</accession>
<keyword evidence="2" id="KW-0378">Hydrolase</keyword>
<dbReference type="GO" id="GO:0008270">
    <property type="term" value="F:zinc ion binding"/>
    <property type="evidence" value="ECO:0007669"/>
    <property type="project" value="InterPro"/>
</dbReference>
<evidence type="ECO:0000256" key="2">
    <source>
        <dbReference type="ARBA" id="ARBA00022801"/>
    </source>
</evidence>
<feature type="domain" description="HIRAN" evidence="3">
    <location>
        <begin position="59"/>
        <end position="124"/>
    </location>
</feature>
<dbReference type="Gene3D" id="3.30.70.2330">
    <property type="match status" value="1"/>
</dbReference>
<dbReference type="InterPro" id="IPR014905">
    <property type="entry name" value="HIRAN"/>
</dbReference>
<dbReference type="GO" id="GO:0016818">
    <property type="term" value="F:hydrolase activity, acting on acid anhydrides, in phosphorus-containing anhydrides"/>
    <property type="evidence" value="ECO:0007669"/>
    <property type="project" value="InterPro"/>
</dbReference>
<dbReference type="Pfam" id="PF08797">
    <property type="entry name" value="HIRAN"/>
    <property type="match status" value="1"/>
</dbReference>
<evidence type="ECO:0000256" key="1">
    <source>
        <dbReference type="ARBA" id="ARBA00022723"/>
    </source>
</evidence>
<dbReference type="GO" id="GO:0003676">
    <property type="term" value="F:nucleic acid binding"/>
    <property type="evidence" value="ECO:0007669"/>
    <property type="project" value="InterPro"/>
</dbReference>
<dbReference type="KEGG" id="mher:K3U94_09290"/>
<dbReference type="RefSeq" id="WP_220696304.1">
    <property type="nucleotide sequence ID" value="NZ_CP080997.1"/>
</dbReference>
<proteinExistence type="predicted"/>
<keyword evidence="1" id="KW-0479">Metal-binding</keyword>
<dbReference type="AlphaFoldDB" id="A0A9X7WLD5"/>
<name>A0A9X7WLD5_9MYCO</name>
<evidence type="ECO:0000313" key="4">
    <source>
        <dbReference type="EMBL" id="QZA09400.1"/>
    </source>
</evidence>
<evidence type="ECO:0000313" key="5">
    <source>
        <dbReference type="Proteomes" id="UP000825008"/>
    </source>
</evidence>